<reference evidence="1 2" key="1">
    <citation type="submission" date="2014-06" db="EMBL/GenBank/DDBJ databases">
        <title>Evolutionary Origins and Diversification of the Mycorrhizal Mutualists.</title>
        <authorList>
            <consortium name="DOE Joint Genome Institute"/>
            <consortium name="Mycorrhizal Genomics Consortium"/>
            <person name="Kohler A."/>
            <person name="Kuo A."/>
            <person name="Nagy L.G."/>
            <person name="Floudas D."/>
            <person name="Copeland A."/>
            <person name="Barry K.W."/>
            <person name="Cichocki N."/>
            <person name="Veneault-Fourrey C."/>
            <person name="LaButti K."/>
            <person name="Lindquist E.A."/>
            <person name="Lipzen A."/>
            <person name="Lundell T."/>
            <person name="Morin E."/>
            <person name="Murat C."/>
            <person name="Riley R."/>
            <person name="Ohm R."/>
            <person name="Sun H."/>
            <person name="Tunlid A."/>
            <person name="Henrissat B."/>
            <person name="Grigoriev I.V."/>
            <person name="Hibbett D.S."/>
            <person name="Martin F."/>
        </authorList>
    </citation>
    <scope>NUCLEOTIDE SEQUENCE [LARGE SCALE GENOMIC DNA]</scope>
    <source>
        <strain evidence="1 2">SS14</strain>
    </source>
</reference>
<gene>
    <name evidence="1" type="ORF">M422DRAFT_251522</name>
</gene>
<organism evidence="1 2">
    <name type="scientific">Sphaerobolus stellatus (strain SS14)</name>
    <dbReference type="NCBI Taxonomy" id="990650"/>
    <lineage>
        <taxon>Eukaryota</taxon>
        <taxon>Fungi</taxon>
        <taxon>Dikarya</taxon>
        <taxon>Basidiomycota</taxon>
        <taxon>Agaricomycotina</taxon>
        <taxon>Agaricomycetes</taxon>
        <taxon>Phallomycetidae</taxon>
        <taxon>Geastrales</taxon>
        <taxon>Sphaerobolaceae</taxon>
        <taxon>Sphaerobolus</taxon>
    </lineage>
</organism>
<accession>A0A0C9VD40</accession>
<dbReference type="AlphaFoldDB" id="A0A0C9VD40"/>
<sequence length="577" mass="64916">MATVIGVDNFTQIFSSMWSIPRSDPPIFEEKCLQMTLRGVADLLPDPSLILPIIIGDVITREKLHSDRISFQSLRQMVAIISLTQSETRFSITIFYSEAFRAQLIPPTVKYVHFGIPRGMPWIFTECRNLCGMREIWSVNQSFEICKRLAELLNFSGTHISSELFIAVWGLICSDTPEEVNKHALLVGAYMYTTALFSHPVPRYLHQEAVDQIEIWMAESMLVDSASLPVVHMHQISQFLHLDAEKISQKISQAILRNPGPKAIIPDCPDTAVPSTTASTSILPTDASKETESILDRILSTQFQMLSDSSILRIINANEFCVIVNNYLQGRGPGPNTEALTFDMQGPSASGWNLSVARVFVTYFLSNVVPKFPPATFPEDLLSEDIFLSKVIRHIHRHIVVTNSSRGINRQQPINAKRRKRRRDRKGTLYVSRQDKVMANIPPPNPLWDILEALGPDGMSSDETDTEGSPPNAPHFLRISHIWRHRFLDSTMSQVDEMPRQSPDSCHSLRKGQPERIRIGDHPAQVNSTAIKGLPIDIYDEDWLIESGSLPYLEAQPAIELPEPITYVESVILTSSN</sequence>
<proteinExistence type="predicted"/>
<dbReference type="HOGENOM" id="CLU_040207_0_0_1"/>
<dbReference type="Proteomes" id="UP000054279">
    <property type="component" value="Unassembled WGS sequence"/>
</dbReference>
<dbReference type="OrthoDB" id="3224221at2759"/>
<keyword evidence="2" id="KW-1185">Reference proteome</keyword>
<dbReference type="EMBL" id="KN837114">
    <property type="protein sequence ID" value="KIJ44899.1"/>
    <property type="molecule type" value="Genomic_DNA"/>
</dbReference>
<evidence type="ECO:0000313" key="2">
    <source>
        <dbReference type="Proteomes" id="UP000054279"/>
    </source>
</evidence>
<protein>
    <submittedName>
        <fullName evidence="1">Uncharacterized protein</fullName>
    </submittedName>
</protein>
<name>A0A0C9VD40_SPHS4</name>
<evidence type="ECO:0000313" key="1">
    <source>
        <dbReference type="EMBL" id="KIJ44899.1"/>
    </source>
</evidence>